<evidence type="ECO:0000313" key="3">
    <source>
        <dbReference type="Proteomes" id="UP000284375"/>
    </source>
</evidence>
<feature type="compositionally biased region" description="Basic residues" evidence="1">
    <location>
        <begin position="137"/>
        <end position="156"/>
    </location>
</feature>
<dbReference type="Proteomes" id="UP000284375">
    <property type="component" value="Unassembled WGS sequence"/>
</dbReference>
<feature type="compositionally biased region" description="Basic and acidic residues" evidence="1">
    <location>
        <begin position="15"/>
        <end position="44"/>
    </location>
</feature>
<gene>
    <name evidence="2" type="ORF">VSDG_02692</name>
</gene>
<evidence type="ECO:0000256" key="1">
    <source>
        <dbReference type="SAM" id="MobiDB-lite"/>
    </source>
</evidence>
<accession>A0A423WCA7</accession>
<feature type="compositionally biased region" description="Basic residues" evidence="1">
    <location>
        <begin position="45"/>
        <end position="65"/>
    </location>
</feature>
<sequence length="307" mass="33728">MAPRTRVKAAATKPEATKPENSKPDDTKPETQSKGKKAAKDYRQKRQALRQKLYKKSKMTQRKKVFQGAIKSADSAEVKTSLRAAVYRRWNPKSTGEKTAEVEELVKKQEEKVRELKKRQAEKKAAKAEAEKPKPAAGKKVRKPRSPSAPRRKGKKAAKEVSTEAAAVAEPMEGVEETKTPTSAEEEVKTSNSTSTSPVKKSKQPTERAAEDSAVPAKIEPPAAAAAEPMEGVEETKKEEVEYPTLPSVEEADAGHEVKETVEEPAVKKRTSTPAKPKYAPRELSAESNAGTPRTLRRSPRKRTVKG</sequence>
<keyword evidence="3" id="KW-1185">Reference proteome</keyword>
<organism evidence="2 3">
    <name type="scientific">Cytospora chrysosperma</name>
    <name type="common">Cytospora canker fungus</name>
    <name type="synonym">Sphaeria chrysosperma</name>
    <dbReference type="NCBI Taxonomy" id="252740"/>
    <lineage>
        <taxon>Eukaryota</taxon>
        <taxon>Fungi</taxon>
        <taxon>Dikarya</taxon>
        <taxon>Ascomycota</taxon>
        <taxon>Pezizomycotina</taxon>
        <taxon>Sordariomycetes</taxon>
        <taxon>Sordariomycetidae</taxon>
        <taxon>Diaporthales</taxon>
        <taxon>Cytosporaceae</taxon>
        <taxon>Cytospora</taxon>
    </lineage>
</organism>
<feature type="compositionally biased region" description="Basic and acidic residues" evidence="1">
    <location>
        <begin position="114"/>
        <end position="134"/>
    </location>
</feature>
<feature type="compositionally biased region" description="Polar residues" evidence="1">
    <location>
        <begin position="190"/>
        <end position="199"/>
    </location>
</feature>
<feature type="region of interest" description="Disordered" evidence="1">
    <location>
        <begin position="114"/>
        <end position="307"/>
    </location>
</feature>
<proteinExistence type="predicted"/>
<evidence type="ECO:0000313" key="2">
    <source>
        <dbReference type="EMBL" id="ROW00996.1"/>
    </source>
</evidence>
<feature type="region of interest" description="Disordered" evidence="1">
    <location>
        <begin position="1"/>
        <end position="78"/>
    </location>
</feature>
<comment type="caution">
    <text evidence="2">The sequence shown here is derived from an EMBL/GenBank/DDBJ whole genome shotgun (WGS) entry which is preliminary data.</text>
</comment>
<protein>
    <submittedName>
        <fullName evidence="2">Uncharacterized protein</fullName>
    </submittedName>
</protein>
<dbReference type="EMBL" id="LJZO01000007">
    <property type="protein sequence ID" value="ROW00996.1"/>
    <property type="molecule type" value="Genomic_DNA"/>
</dbReference>
<feature type="compositionally biased region" description="Low complexity" evidence="1">
    <location>
        <begin position="214"/>
        <end position="230"/>
    </location>
</feature>
<dbReference type="OrthoDB" id="5245147at2759"/>
<feature type="compositionally biased region" description="Basic residues" evidence="1">
    <location>
        <begin position="295"/>
        <end position="307"/>
    </location>
</feature>
<name>A0A423WCA7_CYTCH</name>
<reference evidence="2 3" key="1">
    <citation type="submission" date="2015-09" db="EMBL/GenBank/DDBJ databases">
        <title>Host preference determinants of Valsa canker pathogens revealed by comparative genomics.</title>
        <authorList>
            <person name="Yin Z."/>
            <person name="Huang L."/>
        </authorList>
    </citation>
    <scope>NUCLEOTIDE SEQUENCE [LARGE SCALE GENOMIC DNA]</scope>
    <source>
        <strain evidence="2 3">YSFL</strain>
    </source>
</reference>
<feature type="compositionally biased region" description="Basic and acidic residues" evidence="1">
    <location>
        <begin position="253"/>
        <end position="267"/>
    </location>
</feature>
<dbReference type="AlphaFoldDB" id="A0A423WCA7"/>